<keyword evidence="4" id="KW-1185">Reference proteome</keyword>
<feature type="domain" description="GGDEF" evidence="2">
    <location>
        <begin position="262"/>
        <end position="395"/>
    </location>
</feature>
<dbReference type="Gene3D" id="3.20.20.450">
    <property type="entry name" value="EAL domain"/>
    <property type="match status" value="1"/>
</dbReference>
<evidence type="ECO:0000313" key="4">
    <source>
        <dbReference type="Proteomes" id="UP000772812"/>
    </source>
</evidence>
<dbReference type="PANTHER" id="PTHR44757:SF2">
    <property type="entry name" value="BIOFILM ARCHITECTURE MAINTENANCE PROTEIN MBAA"/>
    <property type="match status" value="1"/>
</dbReference>
<dbReference type="InterPro" id="IPR035919">
    <property type="entry name" value="EAL_sf"/>
</dbReference>
<dbReference type="SUPFAM" id="SSF55073">
    <property type="entry name" value="Nucleotide cyclase"/>
    <property type="match status" value="1"/>
</dbReference>
<dbReference type="PANTHER" id="PTHR44757">
    <property type="entry name" value="DIGUANYLATE CYCLASE DGCP"/>
    <property type="match status" value="1"/>
</dbReference>
<evidence type="ECO:0000259" key="1">
    <source>
        <dbReference type="PROSITE" id="PS50883"/>
    </source>
</evidence>
<dbReference type="Proteomes" id="UP000772812">
    <property type="component" value="Unassembled WGS sequence"/>
</dbReference>
<dbReference type="PROSITE" id="PS50887">
    <property type="entry name" value="GGDEF"/>
    <property type="match status" value="1"/>
</dbReference>
<protein>
    <submittedName>
        <fullName evidence="3">EAL domain-containing protein</fullName>
    </submittedName>
</protein>
<dbReference type="InterPro" id="IPR052155">
    <property type="entry name" value="Biofilm_reg_signaling"/>
</dbReference>
<dbReference type="SMART" id="SM00267">
    <property type="entry name" value="GGDEF"/>
    <property type="match status" value="1"/>
</dbReference>
<organism evidence="3 4">
    <name type="scientific">Persephonella atlantica</name>
    <dbReference type="NCBI Taxonomy" id="2699429"/>
    <lineage>
        <taxon>Bacteria</taxon>
        <taxon>Pseudomonadati</taxon>
        <taxon>Aquificota</taxon>
        <taxon>Aquificia</taxon>
        <taxon>Aquificales</taxon>
        <taxon>Hydrogenothermaceae</taxon>
        <taxon>Persephonella</taxon>
    </lineage>
</organism>
<dbReference type="InterPro" id="IPR001633">
    <property type="entry name" value="EAL_dom"/>
</dbReference>
<dbReference type="CDD" id="cd01948">
    <property type="entry name" value="EAL"/>
    <property type="match status" value="1"/>
</dbReference>
<dbReference type="InterPro" id="IPR035965">
    <property type="entry name" value="PAS-like_dom_sf"/>
</dbReference>
<dbReference type="Pfam" id="PF00563">
    <property type="entry name" value="EAL"/>
    <property type="match status" value="1"/>
</dbReference>
<proteinExistence type="predicted"/>
<dbReference type="SUPFAM" id="SSF55785">
    <property type="entry name" value="PYP-like sensor domain (PAS domain)"/>
    <property type="match status" value="1"/>
</dbReference>
<feature type="domain" description="EAL" evidence="1">
    <location>
        <begin position="404"/>
        <end position="651"/>
    </location>
</feature>
<evidence type="ECO:0000313" key="3">
    <source>
        <dbReference type="EMBL" id="MBK3331522.1"/>
    </source>
</evidence>
<dbReference type="SUPFAM" id="SSF141868">
    <property type="entry name" value="EAL domain-like"/>
    <property type="match status" value="1"/>
</dbReference>
<reference evidence="3 4" key="1">
    <citation type="journal article" date="2021" name="Syst. Appl. Microbiol.">
        <title>Persephonella atlantica sp. nov.: How to adapt to physico-chemical gradients in high temperature hydrothermal habitats.</title>
        <authorList>
            <person name="Francois D.X."/>
            <person name="Godfroy A."/>
            <person name="Mathien C."/>
            <person name="Aube J."/>
            <person name="Cathalot C."/>
            <person name="Lesongeur F."/>
            <person name="L'Haridon S."/>
            <person name="Philippon X."/>
            <person name="Roussel E.G."/>
        </authorList>
    </citation>
    <scope>NUCLEOTIDE SEQUENCE [LARGE SCALE GENOMIC DNA]</scope>
    <source>
        <strain evidence="3 4">MO1340</strain>
    </source>
</reference>
<dbReference type="NCBIfam" id="TIGR00254">
    <property type="entry name" value="GGDEF"/>
    <property type="match status" value="1"/>
</dbReference>
<sequence length="651" mass="75250">MEELFIKQIMDNRHSGFAVFSEKGEHILSNELFELLSDIKRSGPKTLEHIFNINLNAVKKAIKDNGFFAENLKDKKLLLFILPFRYRLKDTFLVLLYREEEEEIYTNRELMDVFVKKSPVGFFIYKDTFVFSNRTFEKILEYGSDELKKIRPYEIVEPKVREKIKKVVQERLSGRKMEKYYELLTVISKSGKEKHIELITTTIKYKGDYAGAGVCIDRTEKVDLERKLNYLYLYDELTGLPNRRYFIEKLKSAIEYAKKNNHFLALLIIDVVEFKLINKKFGYKTGDKILVEIGERLKNLALKTDVVSRTGDDKFSILIYSFKSYEKLTNRIEIILKALKKEFKTPEVSLFLEFKIGVSIFPKDGVYPEELFKNCELALLKAKKTAGKEMEFFSKNIDREISRILHLKETIRKLIEKNHVIVHYQPIVNLLDRKIYAAESLFRISTDDGKIILPKDIIPVAEETGLITDLGEKIIQTATGSGKELNIPVSVNISAVQLNRPNFDSYILDILHSTGFPPENLILEITESSLIENISENIEKLKILKENGVKVAIDDFGTGYSSLSYLKNIPLDFLKIDISFIRGIGRDEKDEMIIRTIISMAKHLRVLTIAEGIENETQLRFLIKSGANLGQGFYFYRPLEIAELKRLISGS</sequence>
<gene>
    <name evidence="3" type="ORF">GWK41_00405</name>
</gene>
<dbReference type="SMART" id="SM00052">
    <property type="entry name" value="EAL"/>
    <property type="match status" value="1"/>
</dbReference>
<dbReference type="InterPro" id="IPR000014">
    <property type="entry name" value="PAS"/>
</dbReference>
<dbReference type="Gene3D" id="3.30.70.270">
    <property type="match status" value="1"/>
</dbReference>
<accession>A0ABS1GF27</accession>
<dbReference type="InterPro" id="IPR029787">
    <property type="entry name" value="Nucleotide_cyclase"/>
</dbReference>
<dbReference type="NCBIfam" id="TIGR00229">
    <property type="entry name" value="sensory_box"/>
    <property type="match status" value="1"/>
</dbReference>
<dbReference type="InterPro" id="IPR043128">
    <property type="entry name" value="Rev_trsase/Diguanyl_cyclase"/>
</dbReference>
<dbReference type="RefSeq" id="WP_200672942.1">
    <property type="nucleotide sequence ID" value="NZ_JAACYA010000001.1"/>
</dbReference>
<dbReference type="Gene3D" id="3.30.450.20">
    <property type="entry name" value="PAS domain"/>
    <property type="match status" value="1"/>
</dbReference>
<dbReference type="EMBL" id="JAACYA010000001">
    <property type="protein sequence ID" value="MBK3331522.1"/>
    <property type="molecule type" value="Genomic_DNA"/>
</dbReference>
<dbReference type="InterPro" id="IPR000160">
    <property type="entry name" value="GGDEF_dom"/>
</dbReference>
<dbReference type="Pfam" id="PF00990">
    <property type="entry name" value="GGDEF"/>
    <property type="match status" value="1"/>
</dbReference>
<dbReference type="CDD" id="cd01949">
    <property type="entry name" value="GGDEF"/>
    <property type="match status" value="1"/>
</dbReference>
<evidence type="ECO:0000259" key="2">
    <source>
        <dbReference type="PROSITE" id="PS50887"/>
    </source>
</evidence>
<comment type="caution">
    <text evidence="3">The sequence shown here is derived from an EMBL/GenBank/DDBJ whole genome shotgun (WGS) entry which is preliminary data.</text>
</comment>
<name>A0ABS1GF27_9AQUI</name>
<dbReference type="PROSITE" id="PS50883">
    <property type="entry name" value="EAL"/>
    <property type="match status" value="1"/>
</dbReference>